<dbReference type="Proteomes" id="UP000657006">
    <property type="component" value="Unassembled WGS sequence"/>
</dbReference>
<organism evidence="11 12">
    <name type="scientific">Bianquea renquensis</name>
    <dbReference type="NCBI Taxonomy" id="2763661"/>
    <lineage>
        <taxon>Bacteria</taxon>
        <taxon>Bacillati</taxon>
        <taxon>Bacillota</taxon>
        <taxon>Clostridia</taxon>
        <taxon>Eubacteriales</taxon>
        <taxon>Bianqueaceae</taxon>
        <taxon>Bianquea</taxon>
    </lineage>
</organism>
<dbReference type="GO" id="GO:0140096">
    <property type="term" value="F:catalytic activity, acting on a protein"/>
    <property type="evidence" value="ECO:0007669"/>
    <property type="project" value="UniProtKB-ARBA"/>
</dbReference>
<sequence>MKDLIYTPYGFRDYLFEDSQQRMEVRGRIHAVFERYGYRDIQTPVVEYLEVFDKERGSISPLDMYKFVDRDGEMLALRPDMTPALARLASLYFQDEDLPCRVTATGSTFRYNSRYSAKQRELSQTGIEFFGDESFYSDAEVLAVAIEALKATGLTDFKIAVGHARITATVLELLRGTDQERQELVSCLHSKNFAAMEQKVEEMALSRPLRELMEILADSGDIQLIHRGRVLCETEGEAELASYFTRLEEVHQLLSAYGLDAYLVYDLSMTAELGYYTGIVFKGYAYGSGDYIVDGGRYDDLLKQFQKDWPAVGFGIYQDSLMTALKKQEVVLPRPNFLLAACDRAGAAQMIPWIQRWRERGIRILFKPCVKTLDHVASYGRNHQCSRGLFFKDGLLIGMDLDTEREMEFESFAAAQDFVSAMGEGETR</sequence>
<evidence type="ECO:0000313" key="11">
    <source>
        <dbReference type="EMBL" id="MBC8542050.1"/>
    </source>
</evidence>
<proteinExistence type="inferred from homology"/>
<evidence type="ECO:0000256" key="7">
    <source>
        <dbReference type="ARBA" id="ARBA00023102"/>
    </source>
</evidence>
<comment type="similarity">
    <text evidence="3 9">Belongs to the class-II aminoacyl-tRNA synthetase family. HisZ subfamily.</text>
</comment>
<dbReference type="GO" id="GO:0005737">
    <property type="term" value="C:cytoplasm"/>
    <property type="evidence" value="ECO:0007669"/>
    <property type="project" value="UniProtKB-SubCell"/>
</dbReference>
<keyword evidence="7 9" id="KW-0368">Histidine biosynthesis</keyword>
<comment type="pathway">
    <text evidence="2 9">Amino-acid biosynthesis; L-histidine biosynthesis; L-histidine from 5-phospho-alpha-D-ribose 1-diphosphate: step 1/9.</text>
</comment>
<dbReference type="CDD" id="cd00773">
    <property type="entry name" value="HisRS-like_core"/>
    <property type="match status" value="1"/>
</dbReference>
<protein>
    <recommendedName>
        <fullName evidence="4 9">ATP phosphoribosyltransferase regulatory subunit</fullName>
    </recommendedName>
</protein>
<dbReference type="GO" id="GO:0016757">
    <property type="term" value="F:glycosyltransferase activity"/>
    <property type="evidence" value="ECO:0007669"/>
    <property type="project" value="UniProtKB-KW"/>
</dbReference>
<name>A0A926DN49_9FIRM</name>
<comment type="caution">
    <text evidence="11">The sequence shown here is derived from an EMBL/GenBank/DDBJ whole genome shotgun (WGS) entry which is preliminary data.</text>
</comment>
<comment type="subcellular location">
    <subcellularLocation>
        <location evidence="1 9">Cytoplasm</location>
    </subcellularLocation>
</comment>
<gene>
    <name evidence="9 11" type="primary">hisZ</name>
    <name evidence="11" type="ORF">H8730_00600</name>
</gene>
<evidence type="ECO:0000256" key="9">
    <source>
        <dbReference type="HAMAP-Rule" id="MF_00125"/>
    </source>
</evidence>
<dbReference type="PANTHER" id="PTHR43707:SF6">
    <property type="entry name" value="ATP PHOSPHORIBOSYLTRANSFERASE REGULATORY SUBUNIT"/>
    <property type="match status" value="1"/>
</dbReference>
<dbReference type="GO" id="GO:0004821">
    <property type="term" value="F:histidine-tRNA ligase activity"/>
    <property type="evidence" value="ECO:0007669"/>
    <property type="project" value="TreeGrafter"/>
</dbReference>
<dbReference type="NCBIfam" id="TIGR00443">
    <property type="entry name" value="hisZ_biosyn_reg"/>
    <property type="match status" value="1"/>
</dbReference>
<dbReference type="RefSeq" id="WP_177718552.1">
    <property type="nucleotide sequence ID" value="NZ_JACRSQ010000001.1"/>
</dbReference>
<evidence type="ECO:0000256" key="1">
    <source>
        <dbReference type="ARBA" id="ARBA00004496"/>
    </source>
</evidence>
<keyword evidence="5 9" id="KW-0963">Cytoplasm</keyword>
<dbReference type="Pfam" id="PF13393">
    <property type="entry name" value="tRNA-synt_His"/>
    <property type="match status" value="1"/>
</dbReference>
<evidence type="ECO:0000256" key="6">
    <source>
        <dbReference type="ARBA" id="ARBA00022605"/>
    </source>
</evidence>
<dbReference type="InterPro" id="IPR045864">
    <property type="entry name" value="aa-tRNA-synth_II/BPL/LPL"/>
</dbReference>
<dbReference type="InterPro" id="IPR041715">
    <property type="entry name" value="HisRS-like_core"/>
</dbReference>
<evidence type="ECO:0000256" key="5">
    <source>
        <dbReference type="ARBA" id="ARBA00022490"/>
    </source>
</evidence>
<evidence type="ECO:0000256" key="8">
    <source>
        <dbReference type="ARBA" id="ARBA00025246"/>
    </source>
</evidence>
<dbReference type="InterPro" id="IPR004517">
    <property type="entry name" value="HisZ"/>
</dbReference>
<comment type="miscellaneous">
    <text evidence="9">This function is generally fulfilled by the C-terminal part of HisG, which is missing in some bacteria such as this one.</text>
</comment>
<dbReference type="EMBL" id="JACRSQ010000001">
    <property type="protein sequence ID" value="MBC8542050.1"/>
    <property type="molecule type" value="Genomic_DNA"/>
</dbReference>
<dbReference type="InterPro" id="IPR006195">
    <property type="entry name" value="aa-tRNA-synth_II"/>
</dbReference>
<keyword evidence="11" id="KW-0328">Glycosyltransferase</keyword>
<evidence type="ECO:0000256" key="3">
    <source>
        <dbReference type="ARBA" id="ARBA00005539"/>
    </source>
</evidence>
<accession>A0A926DN49</accession>
<dbReference type="PANTHER" id="PTHR43707">
    <property type="entry name" value="HISTIDYL-TRNA SYNTHETASE"/>
    <property type="match status" value="1"/>
</dbReference>
<dbReference type="Gene3D" id="3.30.930.10">
    <property type="entry name" value="Bira Bifunctional Protein, Domain 2"/>
    <property type="match status" value="1"/>
</dbReference>
<dbReference type="PROSITE" id="PS50862">
    <property type="entry name" value="AA_TRNA_LIGASE_II"/>
    <property type="match status" value="1"/>
</dbReference>
<dbReference type="GO" id="GO:0006427">
    <property type="term" value="P:histidyl-tRNA aminoacylation"/>
    <property type="evidence" value="ECO:0007669"/>
    <property type="project" value="TreeGrafter"/>
</dbReference>
<dbReference type="GO" id="GO:0000105">
    <property type="term" value="P:L-histidine biosynthetic process"/>
    <property type="evidence" value="ECO:0007669"/>
    <property type="project" value="UniProtKB-UniRule"/>
</dbReference>
<dbReference type="SUPFAM" id="SSF55681">
    <property type="entry name" value="Class II aaRS and biotin synthetases"/>
    <property type="match status" value="1"/>
</dbReference>
<feature type="domain" description="Aminoacyl-transfer RNA synthetases class-II family profile" evidence="10">
    <location>
        <begin position="34"/>
        <end position="333"/>
    </location>
</feature>
<evidence type="ECO:0000256" key="2">
    <source>
        <dbReference type="ARBA" id="ARBA00004667"/>
    </source>
</evidence>
<keyword evidence="11" id="KW-0808">Transferase</keyword>
<comment type="function">
    <text evidence="8 9">Required for the first step of histidine biosynthesis. May allow the feedback regulation of ATP phosphoribosyltransferase activity by histidine.</text>
</comment>
<keyword evidence="6 9" id="KW-0028">Amino-acid biosynthesis</keyword>
<dbReference type="InterPro" id="IPR004516">
    <property type="entry name" value="HisRS/HisZ"/>
</dbReference>
<dbReference type="HAMAP" id="MF_00125">
    <property type="entry name" value="HisZ"/>
    <property type="match status" value="1"/>
</dbReference>
<dbReference type="AlphaFoldDB" id="A0A926DN49"/>
<evidence type="ECO:0000256" key="4">
    <source>
        <dbReference type="ARBA" id="ARBA00020397"/>
    </source>
</evidence>
<comment type="subunit">
    <text evidence="9">Heteromultimer composed of HisG and HisZ subunits.</text>
</comment>
<keyword evidence="12" id="KW-1185">Reference proteome</keyword>
<evidence type="ECO:0000259" key="10">
    <source>
        <dbReference type="PROSITE" id="PS50862"/>
    </source>
</evidence>
<reference evidence="11" key="1">
    <citation type="submission" date="2020-08" db="EMBL/GenBank/DDBJ databases">
        <title>Genome public.</title>
        <authorList>
            <person name="Liu C."/>
            <person name="Sun Q."/>
        </authorList>
    </citation>
    <scope>NUCLEOTIDE SEQUENCE</scope>
    <source>
        <strain evidence="11">NSJ-32</strain>
    </source>
</reference>
<evidence type="ECO:0000313" key="12">
    <source>
        <dbReference type="Proteomes" id="UP000657006"/>
    </source>
</evidence>